<keyword evidence="3" id="KW-1185">Reference proteome</keyword>
<proteinExistence type="predicted"/>
<organism evidence="2 3">
    <name type="scientific">Portunus trituberculatus</name>
    <name type="common">Swimming crab</name>
    <name type="synonym">Neptunus trituberculatus</name>
    <dbReference type="NCBI Taxonomy" id="210409"/>
    <lineage>
        <taxon>Eukaryota</taxon>
        <taxon>Metazoa</taxon>
        <taxon>Ecdysozoa</taxon>
        <taxon>Arthropoda</taxon>
        <taxon>Crustacea</taxon>
        <taxon>Multicrustacea</taxon>
        <taxon>Malacostraca</taxon>
        <taxon>Eumalacostraca</taxon>
        <taxon>Eucarida</taxon>
        <taxon>Decapoda</taxon>
        <taxon>Pleocyemata</taxon>
        <taxon>Brachyura</taxon>
        <taxon>Eubrachyura</taxon>
        <taxon>Portunoidea</taxon>
        <taxon>Portunidae</taxon>
        <taxon>Portuninae</taxon>
        <taxon>Portunus</taxon>
    </lineage>
</organism>
<evidence type="ECO:0000313" key="2">
    <source>
        <dbReference type="EMBL" id="MPC46005.1"/>
    </source>
</evidence>
<name>A0A5B7FKR0_PORTR</name>
<evidence type="ECO:0000313" key="3">
    <source>
        <dbReference type="Proteomes" id="UP000324222"/>
    </source>
</evidence>
<dbReference type="Proteomes" id="UP000324222">
    <property type="component" value="Unassembled WGS sequence"/>
</dbReference>
<accession>A0A5B7FKR0</accession>
<dbReference type="EMBL" id="VSRR010006991">
    <property type="protein sequence ID" value="MPC46005.1"/>
    <property type="molecule type" value="Genomic_DNA"/>
</dbReference>
<gene>
    <name evidence="2" type="ORF">E2C01_039711</name>
</gene>
<reference evidence="2 3" key="1">
    <citation type="submission" date="2019-05" db="EMBL/GenBank/DDBJ databases">
        <title>Another draft genome of Portunus trituberculatus and its Hox gene families provides insights of decapod evolution.</title>
        <authorList>
            <person name="Jeong J.-H."/>
            <person name="Song I."/>
            <person name="Kim S."/>
            <person name="Choi T."/>
            <person name="Kim D."/>
            <person name="Ryu S."/>
            <person name="Kim W."/>
        </authorList>
    </citation>
    <scope>NUCLEOTIDE SEQUENCE [LARGE SCALE GENOMIC DNA]</scope>
    <source>
        <tissue evidence="2">Muscle</tissue>
    </source>
</reference>
<sequence>MCPVPVLKGLKWFDVLPSSWSGQGQASSVFVPAGSKRLGIEEEEEEEEEEEKEKEEMEKNDHTGFVPGRNRTQGASRCLLGKAQDNSRHCCPLDDGVKGAGAGFQHQHQQRQQVQVRYRRVKIAGVIVGRSGTEELDDNGLSGGGARAGPLRGAC</sequence>
<dbReference type="AlphaFoldDB" id="A0A5B7FKR0"/>
<feature type="region of interest" description="Disordered" evidence="1">
    <location>
        <begin position="32"/>
        <end position="71"/>
    </location>
</feature>
<feature type="compositionally biased region" description="Acidic residues" evidence="1">
    <location>
        <begin position="41"/>
        <end position="53"/>
    </location>
</feature>
<evidence type="ECO:0000256" key="1">
    <source>
        <dbReference type="SAM" id="MobiDB-lite"/>
    </source>
</evidence>
<protein>
    <submittedName>
        <fullName evidence="2">Uncharacterized protein</fullName>
    </submittedName>
</protein>
<comment type="caution">
    <text evidence="2">The sequence shown here is derived from an EMBL/GenBank/DDBJ whole genome shotgun (WGS) entry which is preliminary data.</text>
</comment>